<dbReference type="EC" id="6.3.4.19" evidence="7"/>
<comment type="function">
    <text evidence="7">Ligates lysine onto the cytidine present at position 34 of the AUA codon-specific tRNA(Ile) that contains the anticodon CAU, in an ATP-dependent manner. Cytidine is converted to lysidine, thus changing the amino acid specificity of the tRNA from methionine to isoleucine.</text>
</comment>
<evidence type="ECO:0000256" key="3">
    <source>
        <dbReference type="ARBA" id="ARBA00022694"/>
    </source>
</evidence>
<dbReference type="InterPro" id="IPR014729">
    <property type="entry name" value="Rossmann-like_a/b/a_fold"/>
</dbReference>
<feature type="binding site" evidence="7">
    <location>
        <begin position="33"/>
        <end position="38"/>
    </location>
    <ligand>
        <name>ATP</name>
        <dbReference type="ChEBI" id="CHEBI:30616"/>
    </ligand>
</feature>
<evidence type="ECO:0000256" key="1">
    <source>
        <dbReference type="ARBA" id="ARBA00022490"/>
    </source>
</evidence>
<protein>
    <recommendedName>
        <fullName evidence="7">tRNA(Ile)-lysidine synthase</fullName>
        <ecNumber evidence="7">6.3.4.19</ecNumber>
    </recommendedName>
    <alternativeName>
        <fullName evidence="7">tRNA(Ile)-2-lysyl-cytidine synthase</fullName>
    </alternativeName>
    <alternativeName>
        <fullName evidence="7">tRNA(Ile)-lysidine synthetase</fullName>
    </alternativeName>
</protein>
<evidence type="ECO:0000256" key="2">
    <source>
        <dbReference type="ARBA" id="ARBA00022598"/>
    </source>
</evidence>
<keyword evidence="11" id="KW-1185">Reference proteome</keyword>
<reference evidence="10 11" key="1">
    <citation type="submission" date="2017-11" db="EMBL/GenBank/DDBJ databases">
        <title>Genomic Encyclopedia of Archaeal and Bacterial Type Strains, Phase II (KMG-II): From Individual Species to Whole Genera.</title>
        <authorList>
            <person name="Goeker M."/>
        </authorList>
    </citation>
    <scope>NUCLEOTIDE SEQUENCE [LARGE SCALE GENOMIC DNA]</scope>
    <source>
        <strain evidence="10 11">DSM 22413</strain>
    </source>
</reference>
<dbReference type="SUPFAM" id="SSF82829">
    <property type="entry name" value="MesJ substrate recognition domain-like"/>
    <property type="match status" value="1"/>
</dbReference>
<dbReference type="PANTHER" id="PTHR43033">
    <property type="entry name" value="TRNA(ILE)-LYSIDINE SYNTHASE-RELATED"/>
    <property type="match status" value="1"/>
</dbReference>
<dbReference type="InterPro" id="IPR015262">
    <property type="entry name" value="tRNA_Ile_lys_synt_subst-bd"/>
</dbReference>
<dbReference type="NCBIfam" id="TIGR02432">
    <property type="entry name" value="lysidine_TilS_N"/>
    <property type="match status" value="1"/>
</dbReference>
<dbReference type="Gene3D" id="3.40.50.620">
    <property type="entry name" value="HUPs"/>
    <property type="match status" value="1"/>
</dbReference>
<keyword evidence="3 7" id="KW-0819">tRNA processing</keyword>
<dbReference type="PANTHER" id="PTHR43033:SF1">
    <property type="entry name" value="TRNA(ILE)-LYSIDINE SYNTHASE-RELATED"/>
    <property type="match status" value="1"/>
</dbReference>
<evidence type="ECO:0000313" key="10">
    <source>
        <dbReference type="EMBL" id="PJI93938.1"/>
    </source>
</evidence>
<dbReference type="InterPro" id="IPR012094">
    <property type="entry name" value="tRNA_Ile_lys_synt"/>
</dbReference>
<dbReference type="CDD" id="cd01992">
    <property type="entry name" value="TilS_N"/>
    <property type="match status" value="1"/>
</dbReference>
<keyword evidence="2 7" id="KW-0436">Ligase</keyword>
<dbReference type="GO" id="GO:0006400">
    <property type="term" value="P:tRNA modification"/>
    <property type="evidence" value="ECO:0007669"/>
    <property type="project" value="UniProtKB-UniRule"/>
</dbReference>
<accession>A0A2M8WSQ5</accession>
<keyword evidence="1 7" id="KW-0963">Cytoplasm</keyword>
<dbReference type="InterPro" id="IPR012795">
    <property type="entry name" value="tRNA_Ile_lys_synt_N"/>
</dbReference>
<dbReference type="GO" id="GO:0032267">
    <property type="term" value="F:tRNA(Ile)-lysidine synthase activity"/>
    <property type="evidence" value="ECO:0007669"/>
    <property type="project" value="UniProtKB-EC"/>
</dbReference>
<comment type="similarity">
    <text evidence="7">Belongs to the tRNA(Ile)-lysidine synthase family.</text>
</comment>
<evidence type="ECO:0000313" key="11">
    <source>
        <dbReference type="Proteomes" id="UP000231586"/>
    </source>
</evidence>
<name>A0A2M8WSQ5_9MICO</name>
<comment type="catalytic activity">
    <reaction evidence="6 7">
        <text>cytidine(34) in tRNA(Ile2) + L-lysine + ATP = lysidine(34) in tRNA(Ile2) + AMP + diphosphate + H(+)</text>
        <dbReference type="Rhea" id="RHEA:43744"/>
        <dbReference type="Rhea" id="RHEA-COMP:10625"/>
        <dbReference type="Rhea" id="RHEA-COMP:10670"/>
        <dbReference type="ChEBI" id="CHEBI:15378"/>
        <dbReference type="ChEBI" id="CHEBI:30616"/>
        <dbReference type="ChEBI" id="CHEBI:32551"/>
        <dbReference type="ChEBI" id="CHEBI:33019"/>
        <dbReference type="ChEBI" id="CHEBI:82748"/>
        <dbReference type="ChEBI" id="CHEBI:83665"/>
        <dbReference type="ChEBI" id="CHEBI:456215"/>
        <dbReference type="EC" id="6.3.4.19"/>
    </reaction>
</comment>
<feature type="domain" description="tRNA(Ile)-lysidine synthase substrate-binding" evidence="9">
    <location>
        <begin position="278"/>
        <end position="340"/>
    </location>
</feature>
<evidence type="ECO:0000256" key="7">
    <source>
        <dbReference type="HAMAP-Rule" id="MF_01161"/>
    </source>
</evidence>
<evidence type="ECO:0000256" key="5">
    <source>
        <dbReference type="ARBA" id="ARBA00022840"/>
    </source>
</evidence>
<dbReference type="Proteomes" id="UP000231586">
    <property type="component" value="Unassembled WGS sequence"/>
</dbReference>
<dbReference type="InterPro" id="IPR011063">
    <property type="entry name" value="TilS/TtcA_N"/>
</dbReference>
<dbReference type="Pfam" id="PF09179">
    <property type="entry name" value="TilS"/>
    <property type="match status" value="1"/>
</dbReference>
<organism evidence="10 11">
    <name type="scientific">Luteimicrobium subarcticum</name>
    <dbReference type="NCBI Taxonomy" id="620910"/>
    <lineage>
        <taxon>Bacteria</taxon>
        <taxon>Bacillati</taxon>
        <taxon>Actinomycetota</taxon>
        <taxon>Actinomycetes</taxon>
        <taxon>Micrococcales</taxon>
        <taxon>Luteimicrobium</taxon>
    </lineage>
</organism>
<proteinExistence type="inferred from homology"/>
<keyword evidence="4 7" id="KW-0547">Nucleotide-binding</keyword>
<dbReference type="EMBL" id="PGTZ01000007">
    <property type="protein sequence ID" value="PJI93938.1"/>
    <property type="molecule type" value="Genomic_DNA"/>
</dbReference>
<dbReference type="SUPFAM" id="SSF52402">
    <property type="entry name" value="Adenine nucleotide alpha hydrolases-like"/>
    <property type="match status" value="1"/>
</dbReference>
<feature type="domain" description="tRNA(Ile)-lysidine/2-thiocytidine synthase N-terminal" evidence="8">
    <location>
        <begin position="28"/>
        <end position="191"/>
    </location>
</feature>
<comment type="caution">
    <text evidence="10">The sequence shown here is derived from an EMBL/GenBank/DDBJ whole genome shotgun (WGS) entry which is preliminary data.</text>
</comment>
<sequence>MPGPDAAEAATRVAVRRAVADLDAGALVLVGCSGGADSVALAAAVAFVAPRSGLRAGAVVVDHGLQDGSAQVAADAAATCRALGLAPVDVRRVEVGARGGPEAAARAARTTALERAAREHGAVAVLLAHTLDDQAEQVLLALARGSGARSLAGIPAARGVYRRPFLGLRRSVTEAACRARGLTWWDDPTNGRPAAGAAASAAVTSATVLPLRSRVRADVLPVLEDVLGPGVPEALARSAAQLADDADLLDGLTAEVLERASRAATGAAPADGARPVVLDVEVLAAAHRALRTRALRRAAVAAGAPRGALAAAHVDSVDALVTRWRGQGPAHLPGPVLASRECGTLVLRAGPTPTHTPDPL</sequence>
<dbReference type="OrthoDB" id="5244702at2"/>
<dbReference type="Pfam" id="PF01171">
    <property type="entry name" value="ATP_bind_3"/>
    <property type="match status" value="1"/>
</dbReference>
<dbReference type="GO" id="GO:0005524">
    <property type="term" value="F:ATP binding"/>
    <property type="evidence" value="ECO:0007669"/>
    <property type="project" value="UniProtKB-UniRule"/>
</dbReference>
<comment type="subcellular location">
    <subcellularLocation>
        <location evidence="7">Cytoplasm</location>
    </subcellularLocation>
</comment>
<gene>
    <name evidence="7" type="primary">tilS</name>
    <name evidence="10" type="ORF">CLV34_1419</name>
</gene>
<evidence type="ECO:0000259" key="8">
    <source>
        <dbReference type="Pfam" id="PF01171"/>
    </source>
</evidence>
<dbReference type="HAMAP" id="MF_01161">
    <property type="entry name" value="tRNA_Ile_lys_synt"/>
    <property type="match status" value="1"/>
</dbReference>
<evidence type="ECO:0000256" key="6">
    <source>
        <dbReference type="ARBA" id="ARBA00048539"/>
    </source>
</evidence>
<comment type="domain">
    <text evidence="7">The N-terminal region contains the highly conserved SGGXDS motif, predicted to be a P-loop motif involved in ATP binding.</text>
</comment>
<keyword evidence="5 7" id="KW-0067">ATP-binding</keyword>
<dbReference type="AlphaFoldDB" id="A0A2M8WSQ5"/>
<dbReference type="GO" id="GO:0005737">
    <property type="term" value="C:cytoplasm"/>
    <property type="evidence" value="ECO:0007669"/>
    <property type="project" value="UniProtKB-SubCell"/>
</dbReference>
<dbReference type="RefSeq" id="WP_100349553.1">
    <property type="nucleotide sequence ID" value="NZ_PGTZ01000007.1"/>
</dbReference>
<dbReference type="Gene3D" id="1.20.59.20">
    <property type="match status" value="1"/>
</dbReference>
<evidence type="ECO:0000256" key="4">
    <source>
        <dbReference type="ARBA" id="ARBA00022741"/>
    </source>
</evidence>
<evidence type="ECO:0000259" key="9">
    <source>
        <dbReference type="Pfam" id="PF09179"/>
    </source>
</evidence>